<evidence type="ECO:0000313" key="2">
    <source>
        <dbReference type="Proteomes" id="UP000095287"/>
    </source>
</evidence>
<protein>
    <submittedName>
        <fullName evidence="3">Activin_recp domain-containing protein</fullName>
    </submittedName>
</protein>
<evidence type="ECO:0000313" key="3">
    <source>
        <dbReference type="WBParaSite" id="L893_g7524.t1"/>
    </source>
</evidence>
<keyword evidence="2" id="KW-1185">Reference proteome</keyword>
<feature type="signal peptide" evidence="1">
    <location>
        <begin position="1"/>
        <end position="19"/>
    </location>
</feature>
<proteinExistence type="predicted"/>
<evidence type="ECO:0000256" key="1">
    <source>
        <dbReference type="SAM" id="SignalP"/>
    </source>
</evidence>
<dbReference type="WBParaSite" id="L893_g7524.t1">
    <property type="protein sequence ID" value="L893_g7524.t1"/>
    <property type="gene ID" value="L893_g7524"/>
</dbReference>
<name>A0A1I8APF5_9BILA</name>
<dbReference type="Proteomes" id="UP000095287">
    <property type="component" value="Unplaced"/>
</dbReference>
<keyword evidence="1" id="KW-0732">Signal</keyword>
<accession>A0A1I8APF5</accession>
<dbReference type="AlphaFoldDB" id="A0A1I8APF5"/>
<organism evidence="2 3">
    <name type="scientific">Steinernema glaseri</name>
    <dbReference type="NCBI Taxonomy" id="37863"/>
    <lineage>
        <taxon>Eukaryota</taxon>
        <taxon>Metazoa</taxon>
        <taxon>Ecdysozoa</taxon>
        <taxon>Nematoda</taxon>
        <taxon>Chromadorea</taxon>
        <taxon>Rhabditida</taxon>
        <taxon>Tylenchina</taxon>
        <taxon>Panagrolaimomorpha</taxon>
        <taxon>Strongyloidoidea</taxon>
        <taxon>Steinernematidae</taxon>
        <taxon>Steinernema</taxon>
    </lineage>
</organism>
<sequence length="129" mass="14526">MNALKVVAIVGMITGQAVALLCHINTADKNRGPVHYSICSYTPMTNTSTGINYHNDDRILSFMKLLRDDGFFQVNLICMNEINLGDDRQRSLRCYCGKNYCNTQQNFEEYIVADAAPVSPEEMAMHARL</sequence>
<feature type="chain" id="PRO_5009314936" evidence="1">
    <location>
        <begin position="20"/>
        <end position="129"/>
    </location>
</feature>
<reference evidence="3" key="1">
    <citation type="submission" date="2016-11" db="UniProtKB">
        <authorList>
            <consortium name="WormBaseParasite"/>
        </authorList>
    </citation>
    <scope>IDENTIFICATION</scope>
</reference>